<proteinExistence type="predicted"/>
<evidence type="ECO:0000256" key="1">
    <source>
        <dbReference type="SAM" id="Phobius"/>
    </source>
</evidence>
<gene>
    <name evidence="2" type="ORF">TELCIR_04751</name>
</gene>
<protein>
    <submittedName>
        <fullName evidence="2">Uncharacterized protein</fullName>
    </submittedName>
</protein>
<keyword evidence="3" id="KW-1185">Reference proteome</keyword>
<dbReference type="EMBL" id="KZ345485">
    <property type="protein sequence ID" value="PIO73290.1"/>
    <property type="molecule type" value="Genomic_DNA"/>
</dbReference>
<dbReference type="Proteomes" id="UP000230423">
    <property type="component" value="Unassembled WGS sequence"/>
</dbReference>
<accession>A0A2G9UUV0</accession>
<feature type="transmembrane region" description="Helical" evidence="1">
    <location>
        <begin position="57"/>
        <end position="80"/>
    </location>
</feature>
<name>A0A2G9UUV0_TELCI</name>
<keyword evidence="1" id="KW-0472">Membrane</keyword>
<evidence type="ECO:0000313" key="3">
    <source>
        <dbReference type="Proteomes" id="UP000230423"/>
    </source>
</evidence>
<organism evidence="2 3">
    <name type="scientific">Teladorsagia circumcincta</name>
    <name type="common">Brown stomach worm</name>
    <name type="synonym">Ostertagia circumcincta</name>
    <dbReference type="NCBI Taxonomy" id="45464"/>
    <lineage>
        <taxon>Eukaryota</taxon>
        <taxon>Metazoa</taxon>
        <taxon>Ecdysozoa</taxon>
        <taxon>Nematoda</taxon>
        <taxon>Chromadorea</taxon>
        <taxon>Rhabditida</taxon>
        <taxon>Rhabditina</taxon>
        <taxon>Rhabditomorpha</taxon>
        <taxon>Strongyloidea</taxon>
        <taxon>Trichostrongylidae</taxon>
        <taxon>Teladorsagia</taxon>
    </lineage>
</organism>
<sequence>MMKRPVKRRRSVILKCDLFTLSRSNEINRRCFCFSGVFRFFYLPPFFLAILPLSCVFTVSLIVGSYCVLVMFTVFFFDLASSIPFTMHY</sequence>
<feature type="transmembrane region" description="Helical" evidence="1">
    <location>
        <begin position="31"/>
        <end position="51"/>
    </location>
</feature>
<evidence type="ECO:0000313" key="2">
    <source>
        <dbReference type="EMBL" id="PIO73290.1"/>
    </source>
</evidence>
<dbReference type="AlphaFoldDB" id="A0A2G9UUV0"/>
<keyword evidence="1" id="KW-1133">Transmembrane helix</keyword>
<keyword evidence="1" id="KW-0812">Transmembrane</keyword>
<reference evidence="2 3" key="1">
    <citation type="submission" date="2015-09" db="EMBL/GenBank/DDBJ databases">
        <title>Draft genome of the parasitic nematode Teladorsagia circumcincta isolate WARC Sus (inbred).</title>
        <authorList>
            <person name="Mitreva M."/>
        </authorList>
    </citation>
    <scope>NUCLEOTIDE SEQUENCE [LARGE SCALE GENOMIC DNA]</scope>
    <source>
        <strain evidence="2 3">S</strain>
    </source>
</reference>